<protein>
    <recommendedName>
        <fullName evidence="3">HTH tetR-type domain-containing protein</fullName>
    </recommendedName>
</protein>
<evidence type="ECO:0000313" key="5">
    <source>
        <dbReference type="Proteomes" id="UP001157160"/>
    </source>
</evidence>
<feature type="domain" description="HTH tetR-type" evidence="3">
    <location>
        <begin position="6"/>
        <end position="66"/>
    </location>
</feature>
<sequence length="193" mass="21298">MDARQRRSRDALGRAVLRLAAERPISAISASEIAQLAELNRSTFYQHAESPPDLLRLIVTEQLDAIRTRHLEGATRDTIGVAIASATTAVLDHVEHYDQVYVRALGAEGESALHSTLSRHFRASIELLVERGALPMPDGQFLRSAAARFIADGSVGLMDVWLRAPAPRDRAAYLRAFAELAPEWWPLRAELPA</sequence>
<dbReference type="Gene3D" id="1.10.357.10">
    <property type="entry name" value="Tetracycline Repressor, domain 2"/>
    <property type="match status" value="1"/>
</dbReference>
<dbReference type="PROSITE" id="PS50977">
    <property type="entry name" value="HTH_TETR_2"/>
    <property type="match status" value="1"/>
</dbReference>
<feature type="DNA-binding region" description="H-T-H motif" evidence="2">
    <location>
        <begin position="29"/>
        <end position="48"/>
    </location>
</feature>
<dbReference type="RefSeq" id="WP_284229498.1">
    <property type="nucleotide sequence ID" value="NZ_BSUL01000001.1"/>
</dbReference>
<dbReference type="GO" id="GO:0003677">
    <property type="term" value="F:DNA binding"/>
    <property type="evidence" value="ECO:0007669"/>
    <property type="project" value="UniProtKB-UniRule"/>
</dbReference>
<evidence type="ECO:0000256" key="1">
    <source>
        <dbReference type="ARBA" id="ARBA00023125"/>
    </source>
</evidence>
<dbReference type="EMBL" id="BSUL01000001">
    <property type="protein sequence ID" value="GMA27152.1"/>
    <property type="molecule type" value="Genomic_DNA"/>
</dbReference>
<dbReference type="AlphaFoldDB" id="A0AA37XAW3"/>
<dbReference type="InterPro" id="IPR001647">
    <property type="entry name" value="HTH_TetR"/>
</dbReference>
<accession>A0AA37XAW3</accession>
<organism evidence="4 5">
    <name type="scientific">Arenivirga flava</name>
    <dbReference type="NCBI Taxonomy" id="1930060"/>
    <lineage>
        <taxon>Bacteria</taxon>
        <taxon>Bacillati</taxon>
        <taxon>Actinomycetota</taxon>
        <taxon>Actinomycetes</taxon>
        <taxon>Micrococcales</taxon>
        <taxon>Microbacteriaceae</taxon>
        <taxon>Arenivirga</taxon>
    </lineage>
</organism>
<evidence type="ECO:0000313" key="4">
    <source>
        <dbReference type="EMBL" id="GMA27152.1"/>
    </source>
</evidence>
<gene>
    <name evidence="4" type="ORF">GCM10025874_04050</name>
</gene>
<proteinExistence type="predicted"/>
<dbReference type="Proteomes" id="UP001157160">
    <property type="component" value="Unassembled WGS sequence"/>
</dbReference>
<evidence type="ECO:0000259" key="3">
    <source>
        <dbReference type="PROSITE" id="PS50977"/>
    </source>
</evidence>
<keyword evidence="1 2" id="KW-0238">DNA-binding</keyword>
<reference evidence="4 5" key="1">
    <citation type="journal article" date="2014" name="Int. J. Syst. Evol. Microbiol.">
        <title>Complete genome sequence of Corynebacterium casei LMG S-19264T (=DSM 44701T), isolated from a smear-ripened cheese.</title>
        <authorList>
            <consortium name="US DOE Joint Genome Institute (JGI-PGF)"/>
            <person name="Walter F."/>
            <person name="Albersmeier A."/>
            <person name="Kalinowski J."/>
            <person name="Ruckert C."/>
        </authorList>
    </citation>
    <scope>NUCLEOTIDE SEQUENCE [LARGE SCALE GENOMIC DNA]</scope>
    <source>
        <strain evidence="4 5">NBRC 112289</strain>
    </source>
</reference>
<dbReference type="InterPro" id="IPR009057">
    <property type="entry name" value="Homeodomain-like_sf"/>
</dbReference>
<name>A0AA37XAW3_9MICO</name>
<comment type="caution">
    <text evidence="4">The sequence shown here is derived from an EMBL/GenBank/DDBJ whole genome shotgun (WGS) entry which is preliminary data.</text>
</comment>
<evidence type="ECO:0000256" key="2">
    <source>
        <dbReference type="PROSITE-ProRule" id="PRU00335"/>
    </source>
</evidence>
<dbReference type="SUPFAM" id="SSF46689">
    <property type="entry name" value="Homeodomain-like"/>
    <property type="match status" value="1"/>
</dbReference>
<keyword evidence="5" id="KW-1185">Reference proteome</keyword>